<dbReference type="EMBL" id="BART01008214">
    <property type="protein sequence ID" value="GAG70425.1"/>
    <property type="molecule type" value="Genomic_DNA"/>
</dbReference>
<dbReference type="AlphaFoldDB" id="X0ZL77"/>
<evidence type="ECO:0000313" key="1">
    <source>
        <dbReference type="EMBL" id="GAG70425.1"/>
    </source>
</evidence>
<proteinExistence type="predicted"/>
<accession>X0ZL77</accession>
<comment type="caution">
    <text evidence="1">The sequence shown here is derived from an EMBL/GenBank/DDBJ whole genome shotgun (WGS) entry which is preliminary data.</text>
</comment>
<sequence length="318" mass="37161">MDIGEDFITPEFLNILFFQQKNLVIFPYVDLKHLHALEIFATGHNIVDLESTVLHDLKNILEFEASNSYSQNPTLYFIYNLDTPKVKQIMALDGIRCILNSNENISELVNGSRFVFYNKKNGTFLNYLETNLNFEKSLISSSTSPVMLQDSIQNIKSTATRIFEQMNLNSSEDKVAALLKDYDTDYWEKILGFTSRYYHIQLPNVSELLKYSPDTSSVKLRAKDLHDFSDEYELIVSKNKALGKEFVQLIHEYRSERVNSSHLELEELFSPLRLYNYLRNRHWKEGIPESFIKDWSEMKLSGYELSEEDIMDFEDICS</sequence>
<reference evidence="1" key="1">
    <citation type="journal article" date="2014" name="Front. Microbiol.">
        <title>High frequency of phylogenetically diverse reductive dehalogenase-homologous genes in deep subseafloor sedimentary metagenomes.</title>
        <authorList>
            <person name="Kawai M."/>
            <person name="Futagami T."/>
            <person name="Toyoda A."/>
            <person name="Takaki Y."/>
            <person name="Nishi S."/>
            <person name="Hori S."/>
            <person name="Arai W."/>
            <person name="Tsubouchi T."/>
            <person name="Morono Y."/>
            <person name="Uchiyama I."/>
            <person name="Ito T."/>
            <person name="Fujiyama A."/>
            <person name="Inagaki F."/>
            <person name="Takami H."/>
        </authorList>
    </citation>
    <scope>NUCLEOTIDE SEQUENCE</scope>
    <source>
        <strain evidence="1">Expedition CK06-06</strain>
    </source>
</reference>
<name>X0ZL77_9ZZZZ</name>
<feature type="non-terminal residue" evidence="1">
    <location>
        <position position="318"/>
    </location>
</feature>
<organism evidence="1">
    <name type="scientific">marine sediment metagenome</name>
    <dbReference type="NCBI Taxonomy" id="412755"/>
    <lineage>
        <taxon>unclassified sequences</taxon>
        <taxon>metagenomes</taxon>
        <taxon>ecological metagenomes</taxon>
    </lineage>
</organism>
<protein>
    <submittedName>
        <fullName evidence="1">Uncharacterized protein</fullName>
    </submittedName>
</protein>
<gene>
    <name evidence="1" type="ORF">S01H4_18511</name>
</gene>